<organism evidence="3 4">
    <name type="scientific">Candidatus Harrisonbacteria bacterium CG10_big_fil_rev_8_21_14_0_10_40_38</name>
    <dbReference type="NCBI Taxonomy" id="1974583"/>
    <lineage>
        <taxon>Bacteria</taxon>
        <taxon>Candidatus Harrisoniibacteriota</taxon>
    </lineage>
</organism>
<feature type="transmembrane region" description="Helical" evidence="1">
    <location>
        <begin position="290"/>
        <end position="311"/>
    </location>
</feature>
<protein>
    <recommendedName>
        <fullName evidence="2">SCP domain-containing protein</fullName>
    </recommendedName>
</protein>
<name>A0A2H0USA0_9BACT</name>
<dbReference type="SUPFAM" id="SSF55797">
    <property type="entry name" value="PR-1-like"/>
    <property type="match status" value="1"/>
</dbReference>
<dbReference type="Pfam" id="PF00188">
    <property type="entry name" value="CAP"/>
    <property type="match status" value="1"/>
</dbReference>
<evidence type="ECO:0000313" key="3">
    <source>
        <dbReference type="EMBL" id="PIR89294.1"/>
    </source>
</evidence>
<dbReference type="PANTHER" id="PTHR31157:SF1">
    <property type="entry name" value="SCP DOMAIN-CONTAINING PROTEIN"/>
    <property type="match status" value="1"/>
</dbReference>
<keyword evidence="1" id="KW-0472">Membrane</keyword>
<dbReference type="InterPro" id="IPR035940">
    <property type="entry name" value="CAP_sf"/>
</dbReference>
<dbReference type="CDD" id="cd05379">
    <property type="entry name" value="CAP_bacterial"/>
    <property type="match status" value="1"/>
</dbReference>
<evidence type="ECO:0000313" key="4">
    <source>
        <dbReference type="Proteomes" id="UP000231157"/>
    </source>
</evidence>
<dbReference type="InterPro" id="IPR014044">
    <property type="entry name" value="CAP_dom"/>
</dbReference>
<dbReference type="PANTHER" id="PTHR31157">
    <property type="entry name" value="SCP DOMAIN-CONTAINING PROTEIN"/>
    <property type="match status" value="1"/>
</dbReference>
<keyword evidence="1" id="KW-0812">Transmembrane</keyword>
<evidence type="ECO:0000259" key="2">
    <source>
        <dbReference type="Pfam" id="PF00188"/>
    </source>
</evidence>
<accession>A0A2H0USA0</accession>
<dbReference type="EMBL" id="PFAZ01000001">
    <property type="protein sequence ID" value="PIR89294.1"/>
    <property type="molecule type" value="Genomic_DNA"/>
</dbReference>
<dbReference type="AlphaFoldDB" id="A0A2H0USA0"/>
<feature type="transmembrane region" description="Helical" evidence="1">
    <location>
        <begin position="257"/>
        <end position="278"/>
    </location>
</feature>
<reference evidence="4" key="1">
    <citation type="submission" date="2017-09" db="EMBL/GenBank/DDBJ databases">
        <title>Depth-based differentiation of microbial function through sediment-hosted aquifers and enrichment of novel symbionts in the deep terrestrial subsurface.</title>
        <authorList>
            <person name="Probst A.J."/>
            <person name="Ladd B."/>
            <person name="Jarett J.K."/>
            <person name="Geller-Mcgrath D.E."/>
            <person name="Sieber C.M.K."/>
            <person name="Emerson J.B."/>
            <person name="Anantharaman K."/>
            <person name="Thomas B.C."/>
            <person name="Malmstrom R."/>
            <person name="Stieglmeier M."/>
            <person name="Klingl A."/>
            <person name="Woyke T."/>
            <person name="Ryan C.M."/>
            <person name="Banfield J.F."/>
        </authorList>
    </citation>
    <scope>NUCLEOTIDE SEQUENCE [LARGE SCALE GENOMIC DNA]</scope>
</reference>
<dbReference type="Proteomes" id="UP000231157">
    <property type="component" value="Unassembled WGS sequence"/>
</dbReference>
<evidence type="ECO:0000256" key="1">
    <source>
        <dbReference type="SAM" id="Phobius"/>
    </source>
</evidence>
<feature type="transmembrane region" description="Helical" evidence="1">
    <location>
        <begin position="21"/>
        <end position="42"/>
    </location>
</feature>
<proteinExistence type="predicted"/>
<keyword evidence="1" id="KW-1133">Transmembrane helix</keyword>
<dbReference type="Gene3D" id="3.40.33.10">
    <property type="entry name" value="CAP"/>
    <property type="match status" value="1"/>
</dbReference>
<comment type="caution">
    <text evidence="3">The sequence shown here is derived from an EMBL/GenBank/DDBJ whole genome shotgun (WGS) entry which is preliminary data.</text>
</comment>
<feature type="domain" description="SCP" evidence="2">
    <location>
        <begin position="63"/>
        <end position="181"/>
    </location>
</feature>
<gene>
    <name evidence="3" type="ORF">COU07_00125</name>
</gene>
<sequence length="314" mass="35372">MKRLKKYFIPHKGNNYKPHVFHIRSVIFIILGILLIEALFLLNTFIINPRTGFFSEIIKNVLVDETNKVRTEAAENTLKINPILEKAAQSKAEDMAQKGYFSHESPDGKSPWEWISEAGYKYASAGENLAVNFVDSKDVINAWLASEGHKKNILNKYFTEIGIGTAKGTYKGRDTIFVVQYFARPDLLAIAPENIESLPKSEPEIIRNSLEEEMAIINKQSDIKVAGAERTIDPFEEIREANIGETIISNPKTITRYVYEGIIAIIALSLIILLGFSFKNKNFRLFTHGMLIILIISAFIAANSYIISASIEIK</sequence>